<keyword evidence="3" id="KW-1185">Reference proteome</keyword>
<evidence type="ECO:0000259" key="1">
    <source>
        <dbReference type="PROSITE" id="PS50930"/>
    </source>
</evidence>
<name>A0ABN0XN51_9LACT</name>
<dbReference type="Proteomes" id="UP001501166">
    <property type="component" value="Unassembled WGS sequence"/>
</dbReference>
<accession>A0ABN0XN51</accession>
<feature type="domain" description="HTH LytTR-type" evidence="1">
    <location>
        <begin position="1"/>
        <end position="52"/>
    </location>
</feature>
<comment type="caution">
    <text evidence="2">The sequence shown here is derived from an EMBL/GenBank/DDBJ whole genome shotgun (WGS) entry which is preliminary data.</text>
</comment>
<dbReference type="RefSeq" id="WP_425541705.1">
    <property type="nucleotide sequence ID" value="NZ_BAAACW010000128.1"/>
</dbReference>
<dbReference type="Pfam" id="PF04397">
    <property type="entry name" value="LytTR"/>
    <property type="match status" value="1"/>
</dbReference>
<evidence type="ECO:0000313" key="2">
    <source>
        <dbReference type="EMBL" id="GAA0368127.1"/>
    </source>
</evidence>
<dbReference type="PROSITE" id="PS50930">
    <property type="entry name" value="HTH_LYTTR"/>
    <property type="match status" value="1"/>
</dbReference>
<reference evidence="2 3" key="1">
    <citation type="journal article" date="2019" name="Int. J. Syst. Evol. Microbiol.">
        <title>The Global Catalogue of Microorganisms (GCM) 10K type strain sequencing project: providing services to taxonomists for standard genome sequencing and annotation.</title>
        <authorList>
            <consortium name="The Broad Institute Genomics Platform"/>
            <consortium name="The Broad Institute Genome Sequencing Center for Infectious Disease"/>
            <person name="Wu L."/>
            <person name="Ma J."/>
        </authorList>
    </citation>
    <scope>NUCLEOTIDE SEQUENCE [LARGE SCALE GENOMIC DNA]</scope>
    <source>
        <strain evidence="2 3">JCM 12662</strain>
    </source>
</reference>
<gene>
    <name evidence="2" type="ORF">GCM10008932_19980</name>
</gene>
<sequence>MSADLFVQSHRSYLVNLDHIKRISKTDIYMDNHTLVPVSRRLYKKVNEAFIQHFKEGLIQ</sequence>
<dbReference type="InterPro" id="IPR007492">
    <property type="entry name" value="LytTR_DNA-bd_dom"/>
</dbReference>
<proteinExistence type="predicted"/>
<protein>
    <recommendedName>
        <fullName evidence="1">HTH LytTR-type domain-containing protein</fullName>
    </recommendedName>
</protein>
<evidence type="ECO:0000313" key="3">
    <source>
        <dbReference type="Proteomes" id="UP001501166"/>
    </source>
</evidence>
<dbReference type="Gene3D" id="2.40.50.1020">
    <property type="entry name" value="LytTr DNA-binding domain"/>
    <property type="match status" value="1"/>
</dbReference>
<organism evidence="2 3">
    <name type="scientific">Alkalibacterium iburiense</name>
    <dbReference type="NCBI Taxonomy" id="290589"/>
    <lineage>
        <taxon>Bacteria</taxon>
        <taxon>Bacillati</taxon>
        <taxon>Bacillota</taxon>
        <taxon>Bacilli</taxon>
        <taxon>Lactobacillales</taxon>
        <taxon>Carnobacteriaceae</taxon>
        <taxon>Alkalibacterium</taxon>
    </lineage>
</organism>
<dbReference type="EMBL" id="BAAACW010000128">
    <property type="protein sequence ID" value="GAA0368127.1"/>
    <property type="molecule type" value="Genomic_DNA"/>
</dbReference>